<keyword evidence="5" id="KW-0539">Nucleus</keyword>
<dbReference type="EMBL" id="CAID01000006">
    <property type="protein sequence ID" value="CEF98278.1"/>
    <property type="molecule type" value="Genomic_DNA"/>
</dbReference>
<gene>
    <name evidence="8" type="ORF">OT_ostta06g01240</name>
</gene>
<dbReference type="SUPFAM" id="SSF46565">
    <property type="entry name" value="Chaperone J-domain"/>
    <property type="match status" value="1"/>
</dbReference>
<keyword evidence="6" id="KW-0175">Coiled coil</keyword>
<evidence type="ECO:0000313" key="9">
    <source>
        <dbReference type="Proteomes" id="UP000009170"/>
    </source>
</evidence>
<dbReference type="Gene3D" id="1.10.287.110">
    <property type="entry name" value="DnaJ domain"/>
    <property type="match status" value="1"/>
</dbReference>
<evidence type="ECO:0000256" key="3">
    <source>
        <dbReference type="ARBA" id="ARBA00022737"/>
    </source>
</evidence>
<protein>
    <submittedName>
        <fullName evidence="8">Unnamed product</fullName>
    </submittedName>
</protein>
<evidence type="ECO:0000256" key="4">
    <source>
        <dbReference type="ARBA" id="ARBA00023043"/>
    </source>
</evidence>
<evidence type="ECO:0000256" key="7">
    <source>
        <dbReference type="SAM" id="MobiDB-lite"/>
    </source>
</evidence>
<dbReference type="Proteomes" id="UP000009170">
    <property type="component" value="Unassembled WGS sequence"/>
</dbReference>
<dbReference type="PANTHER" id="PTHR15263:SF1">
    <property type="entry name" value="NF-KAPPA-B INHIBITOR-LIKE PROTEIN 1"/>
    <property type="match status" value="1"/>
</dbReference>
<comment type="caution">
    <text evidence="8">The sequence shown here is derived from an EMBL/GenBank/DDBJ whole genome shotgun (WGS) entry which is preliminary data.</text>
</comment>
<name>A0A090N3K5_OSTTA</name>
<reference evidence="8 9" key="2">
    <citation type="journal article" date="2014" name="BMC Genomics">
        <title>An improved genome of the model marine alga Ostreococcus tauri unfolds by assessing Illumina de novo assemblies.</title>
        <authorList>
            <person name="Blanc-Mathieu R."/>
            <person name="Verhelst B."/>
            <person name="Derelle E."/>
            <person name="Rombauts S."/>
            <person name="Bouget F.Y."/>
            <person name="Carre I."/>
            <person name="Chateau A."/>
            <person name="Eyre-Walker A."/>
            <person name="Grimsley N."/>
            <person name="Moreau H."/>
            <person name="Piegu B."/>
            <person name="Rivals E."/>
            <person name="Schackwitz W."/>
            <person name="Van de Peer Y."/>
            <person name="Piganeau G."/>
        </authorList>
    </citation>
    <scope>NUCLEOTIDE SEQUENCE [LARGE SCALE GENOMIC DNA]</scope>
    <source>
        <strain evidence="9">OTTH 0595 / CCAP 157/2 / RCC745</strain>
    </source>
</reference>
<dbReference type="InParanoid" id="A0A090N3K5"/>
<feature type="coiled-coil region" evidence="6">
    <location>
        <begin position="50"/>
        <end position="107"/>
    </location>
</feature>
<evidence type="ECO:0000313" key="8">
    <source>
        <dbReference type="EMBL" id="CEF98278.1"/>
    </source>
</evidence>
<proteinExistence type="predicted"/>
<dbReference type="PANTHER" id="PTHR15263">
    <property type="entry name" value="I-KAPPA-B-LIKE PROTEIN IKBL"/>
    <property type="match status" value="1"/>
</dbReference>
<dbReference type="AlphaFoldDB" id="A0A090N3K5"/>
<evidence type="ECO:0000256" key="1">
    <source>
        <dbReference type="ARBA" id="ARBA00004123"/>
    </source>
</evidence>
<feature type="compositionally biased region" description="Acidic residues" evidence="7">
    <location>
        <begin position="13"/>
        <end position="27"/>
    </location>
</feature>
<dbReference type="GO" id="GO:0043124">
    <property type="term" value="P:negative regulation of canonical NF-kappaB signal transduction"/>
    <property type="evidence" value="ECO:0007669"/>
    <property type="project" value="InterPro"/>
</dbReference>
<keyword evidence="9" id="KW-1185">Reference proteome</keyword>
<dbReference type="InterPro" id="IPR038753">
    <property type="entry name" value="NFKBIL1"/>
</dbReference>
<evidence type="ECO:0000256" key="6">
    <source>
        <dbReference type="SAM" id="Coils"/>
    </source>
</evidence>
<dbReference type="RefSeq" id="XP_022839180.1">
    <property type="nucleotide sequence ID" value="XM_022983973.1"/>
</dbReference>
<keyword evidence="3" id="KW-0677">Repeat</keyword>
<reference evidence="9" key="1">
    <citation type="journal article" date="2006" name="Proc. Natl. Acad. Sci. U.S.A.">
        <title>Genome analysis of the smallest free-living eukaryote Ostreococcus tauri unveils many unique features.</title>
        <authorList>
            <person name="Derelle E."/>
            <person name="Ferraz C."/>
            <person name="Rombauts S."/>
            <person name="Rouze P."/>
            <person name="Worden A.Z."/>
            <person name="Robbens S."/>
            <person name="Partensky F."/>
            <person name="Degroeve S."/>
            <person name="Echeynie S."/>
            <person name="Cooke R."/>
            <person name="Saeys Y."/>
            <person name="Wuyts J."/>
            <person name="Jabbari K."/>
            <person name="Bowler C."/>
            <person name="Panaud O."/>
            <person name="Piegu B."/>
            <person name="Ball S.G."/>
            <person name="Ral J.-P."/>
            <person name="Bouget F.-Y."/>
            <person name="Piganeau G."/>
            <person name="De Baets B."/>
            <person name="Picard A."/>
            <person name="Delseny M."/>
            <person name="Demaille J."/>
            <person name="Van de Peer Y."/>
            <person name="Moreau H."/>
        </authorList>
    </citation>
    <scope>NUCLEOTIDE SEQUENCE [LARGE SCALE GENOMIC DNA]</scope>
    <source>
        <strain evidence="9">OTTH 0595 / CCAP 157/2 / RCC745</strain>
    </source>
</reference>
<sequence>MRHYNPLRRAQEREEDASESESDEEAAAVEFAKCERDWIRATQDRRRGMMREAEEQMKRVREVRASREARAALEAEMEEIKRRLTEMDTMENAYTSIQIDAEEAAERAAAAMVEALNAQIGGVDAHLLLLTWSDHESSWSNLEKRVRAEGNASDGDNVDSVRFITLGDVPWPPEEGSILVQMVACERLSAPSEFEDSNQATSALFRRAFKKASLRWHPDKFSAKFGRYLDPEHADEIYDRVQKVSQSINDEWTTSH</sequence>
<evidence type="ECO:0000256" key="2">
    <source>
        <dbReference type="ARBA" id="ARBA00022553"/>
    </source>
</evidence>
<organism evidence="8 9">
    <name type="scientific">Ostreococcus tauri</name>
    <name type="common">Marine green alga</name>
    <dbReference type="NCBI Taxonomy" id="70448"/>
    <lineage>
        <taxon>Eukaryota</taxon>
        <taxon>Viridiplantae</taxon>
        <taxon>Chlorophyta</taxon>
        <taxon>Mamiellophyceae</taxon>
        <taxon>Mamiellales</taxon>
        <taxon>Bathycoccaceae</taxon>
        <taxon>Ostreococcus</taxon>
    </lineage>
</organism>
<comment type="subcellular location">
    <subcellularLocation>
        <location evidence="1">Nucleus</location>
    </subcellularLocation>
</comment>
<dbReference type="OrthoDB" id="567898at2759"/>
<accession>A0A090N3K5</accession>
<dbReference type="KEGG" id="ota:OT_ostta06g01240"/>
<dbReference type="GO" id="GO:0005634">
    <property type="term" value="C:nucleus"/>
    <property type="evidence" value="ECO:0007669"/>
    <property type="project" value="UniProtKB-SubCell"/>
</dbReference>
<dbReference type="GeneID" id="9835359"/>
<feature type="region of interest" description="Disordered" evidence="7">
    <location>
        <begin position="1"/>
        <end position="27"/>
    </location>
</feature>
<dbReference type="InterPro" id="IPR036869">
    <property type="entry name" value="J_dom_sf"/>
</dbReference>
<keyword evidence="2" id="KW-0597">Phosphoprotein</keyword>
<evidence type="ECO:0000256" key="5">
    <source>
        <dbReference type="ARBA" id="ARBA00023242"/>
    </source>
</evidence>
<keyword evidence="4" id="KW-0040">ANK repeat</keyword>